<sequence length="478" mass="50882">MLFVPLVLLTALTGGALAQSTTTLPFNPTVASAYACQSSCQSFLADGVRADDATFSPSPVRNEAFYQTSKKFHKSRPGDLLKLEPIRNLSSYSFTNEIPAGTTLYAIQYVSLGLNDTKVPATGFIALPFALADSASDSCPGSKSRFPLVSLSHGTSGFNPNCAPSHSPNFYDYFSWTPLLLSGFAVVATDYAGLGSNYTRHPYIAAQINSNDVYFAARAAQAAFPDILTERWGAVGHSQGGGSVYALTENELVKNDTNFIGSVAIAPVGRIHDQLRLSGIGPSLNSGPPPAQAALGYLTLHTWALETAFPAVNVTSFLSDTFARRYALAQKLNLCLSGASSLTGDLTMKELFAPNGGEEKWFSQLKKLQDAYGAGLGRKAFSPLLIVQSEGDMAVPWKSAELAYNTSCAVGNEVHMTLLPLLDHSATVGATSGVWVPWLKERILQSDTVSKSGSKGCSFERIRAIDQSAAYAPLDSQG</sequence>
<dbReference type="OrthoDB" id="4218530at2759"/>
<dbReference type="InterPro" id="IPR005152">
    <property type="entry name" value="Lipase_secreted"/>
</dbReference>
<dbReference type="Pfam" id="PF12697">
    <property type="entry name" value="Abhydrolase_6"/>
    <property type="match status" value="1"/>
</dbReference>
<dbReference type="PIRSF" id="PIRSF029171">
    <property type="entry name" value="Esterase_LipA"/>
    <property type="match status" value="1"/>
</dbReference>
<dbReference type="Proteomes" id="UP000509510">
    <property type="component" value="Chromosome III"/>
</dbReference>
<protein>
    <recommendedName>
        <fullName evidence="2">AB hydrolase-1 domain-containing protein</fullName>
    </recommendedName>
</protein>
<name>A0A7H8QZZ6_TALRU</name>
<evidence type="ECO:0000313" key="3">
    <source>
        <dbReference type="EMBL" id="QKX58971.1"/>
    </source>
</evidence>
<dbReference type="KEGG" id="trg:TRUGW13939_06099"/>
<feature type="signal peptide" evidence="1">
    <location>
        <begin position="1"/>
        <end position="18"/>
    </location>
</feature>
<accession>A0A7H8QZZ6</accession>
<dbReference type="InterPro" id="IPR029058">
    <property type="entry name" value="AB_hydrolase_fold"/>
</dbReference>
<gene>
    <name evidence="3" type="ORF">TRUGW13939_06099</name>
</gene>
<dbReference type="Gene3D" id="3.40.50.1820">
    <property type="entry name" value="alpha/beta hydrolase"/>
    <property type="match status" value="2"/>
</dbReference>
<reference evidence="4" key="1">
    <citation type="submission" date="2020-06" db="EMBL/GenBank/DDBJ databases">
        <title>A chromosome-scale genome assembly of Talaromyces rugulosus W13939.</title>
        <authorList>
            <person name="Wang B."/>
            <person name="Guo L."/>
            <person name="Ye K."/>
            <person name="Wang L."/>
        </authorList>
    </citation>
    <scope>NUCLEOTIDE SEQUENCE [LARGE SCALE GENOMIC DNA]</scope>
    <source>
        <strain evidence="4">W13939</strain>
    </source>
</reference>
<evidence type="ECO:0000313" key="4">
    <source>
        <dbReference type="Proteomes" id="UP000509510"/>
    </source>
</evidence>
<keyword evidence="1" id="KW-0732">Signal</keyword>
<dbReference type="SUPFAM" id="SSF53474">
    <property type="entry name" value="alpha/beta-Hydrolases"/>
    <property type="match status" value="1"/>
</dbReference>
<feature type="chain" id="PRO_5028801706" description="AB hydrolase-1 domain-containing protein" evidence="1">
    <location>
        <begin position="19"/>
        <end position="478"/>
    </location>
</feature>
<dbReference type="AlphaFoldDB" id="A0A7H8QZZ6"/>
<dbReference type="PANTHER" id="PTHR34853">
    <property type="match status" value="1"/>
</dbReference>
<dbReference type="GeneID" id="55993595"/>
<dbReference type="RefSeq" id="XP_035345149.1">
    <property type="nucleotide sequence ID" value="XM_035489256.1"/>
</dbReference>
<dbReference type="PANTHER" id="PTHR34853:SF1">
    <property type="entry name" value="LIPASE 5"/>
    <property type="match status" value="1"/>
</dbReference>
<evidence type="ECO:0000259" key="2">
    <source>
        <dbReference type="Pfam" id="PF12697"/>
    </source>
</evidence>
<evidence type="ECO:0000256" key="1">
    <source>
        <dbReference type="SAM" id="SignalP"/>
    </source>
</evidence>
<keyword evidence="4" id="KW-1185">Reference proteome</keyword>
<organism evidence="3 4">
    <name type="scientific">Talaromyces rugulosus</name>
    <name type="common">Penicillium rugulosum</name>
    <dbReference type="NCBI Taxonomy" id="121627"/>
    <lineage>
        <taxon>Eukaryota</taxon>
        <taxon>Fungi</taxon>
        <taxon>Dikarya</taxon>
        <taxon>Ascomycota</taxon>
        <taxon>Pezizomycotina</taxon>
        <taxon>Eurotiomycetes</taxon>
        <taxon>Eurotiomycetidae</taxon>
        <taxon>Eurotiales</taxon>
        <taxon>Trichocomaceae</taxon>
        <taxon>Talaromyces</taxon>
        <taxon>Talaromyces sect. Islandici</taxon>
    </lineage>
</organism>
<dbReference type="EMBL" id="CP055900">
    <property type="protein sequence ID" value="QKX58971.1"/>
    <property type="molecule type" value="Genomic_DNA"/>
</dbReference>
<proteinExistence type="predicted"/>
<dbReference type="GO" id="GO:0004806">
    <property type="term" value="F:triacylglycerol lipase activity"/>
    <property type="evidence" value="ECO:0007669"/>
    <property type="project" value="InterPro"/>
</dbReference>
<dbReference type="GO" id="GO:0016042">
    <property type="term" value="P:lipid catabolic process"/>
    <property type="evidence" value="ECO:0007669"/>
    <property type="project" value="InterPro"/>
</dbReference>
<dbReference type="InterPro" id="IPR000073">
    <property type="entry name" value="AB_hydrolase_1"/>
</dbReference>
<feature type="domain" description="AB hydrolase-1" evidence="2">
    <location>
        <begin position="163"/>
        <end position="403"/>
    </location>
</feature>